<dbReference type="OrthoDB" id="6044770at2759"/>
<evidence type="ECO:0000313" key="5">
    <source>
        <dbReference type="RefSeq" id="XP_019616945.1"/>
    </source>
</evidence>
<dbReference type="SMART" id="SM00115">
    <property type="entry name" value="CASc"/>
    <property type="match status" value="1"/>
</dbReference>
<keyword evidence="2" id="KW-0175">Coiled coil</keyword>
<dbReference type="GeneID" id="109464410"/>
<evidence type="ECO:0000256" key="2">
    <source>
        <dbReference type="SAM" id="Coils"/>
    </source>
</evidence>
<dbReference type="Gene3D" id="3.30.70.330">
    <property type="match status" value="1"/>
</dbReference>
<evidence type="ECO:0000313" key="4">
    <source>
        <dbReference type="Proteomes" id="UP000515135"/>
    </source>
</evidence>
<dbReference type="KEGG" id="bbel:109464410"/>
<dbReference type="InterPro" id="IPR011600">
    <property type="entry name" value="Pept_C14_caspase"/>
</dbReference>
<comment type="similarity">
    <text evidence="1">Belongs to the peptidase C14A family.</text>
</comment>
<dbReference type="Gene3D" id="3.40.50.1460">
    <property type="match status" value="1"/>
</dbReference>
<dbReference type="InterPro" id="IPR001309">
    <property type="entry name" value="Pept_C14_p20"/>
</dbReference>
<sequence length="337" mass="38476">MPGVRPRRQNNMAAIVRRPESCVVVRGLPENEHENTDLTLRLYMYFTTSLIGGGKIAFVLRPEEGTALIEFVEESTVKKVLAQRGHILKYRRLHDDEEVEIPLQVEPLSPEAAVLNRMLTHTEEKLTMMRERVLALTQKLDDVTLEKEELQARVDELERRQGLSPDDAVRALESENERLRNQLYRKRQSQVSPKDHMRSKSYNMSHKPRGLAVIINNTKFLRLQERVGAEADTARVTNLFQQLDFDVTSHSNLDHAKMVDVFIELGQADHSNYDCFACCIMSHGTSSKVFSSNDVGIDICELMKHVKIERCPSLEAKVNPNSSSSKPVRGKRFRAVL</sequence>
<dbReference type="Pfam" id="PF00656">
    <property type="entry name" value="Peptidase_C14"/>
    <property type="match status" value="1"/>
</dbReference>
<accession>A0A6P4XK69</accession>
<feature type="coiled-coil region" evidence="2">
    <location>
        <begin position="133"/>
        <end position="189"/>
    </location>
</feature>
<dbReference type="RefSeq" id="XP_019616945.1">
    <property type="nucleotide sequence ID" value="XM_019761386.1"/>
</dbReference>
<dbReference type="AlphaFoldDB" id="A0A6P4XK69"/>
<dbReference type="GO" id="GO:0004197">
    <property type="term" value="F:cysteine-type endopeptidase activity"/>
    <property type="evidence" value="ECO:0007669"/>
    <property type="project" value="InterPro"/>
</dbReference>
<dbReference type="InterPro" id="IPR002398">
    <property type="entry name" value="Pept_C14"/>
</dbReference>
<proteinExistence type="inferred from homology"/>
<name>A0A6P4XK69_BRABE</name>
<dbReference type="PANTHER" id="PTHR10454:SF248">
    <property type="entry name" value="CASPASE-8-LIKE"/>
    <property type="match status" value="1"/>
</dbReference>
<feature type="domain" description="Caspase family p20" evidence="3">
    <location>
        <begin position="208"/>
        <end position="317"/>
    </location>
</feature>
<evidence type="ECO:0000259" key="3">
    <source>
        <dbReference type="PROSITE" id="PS50208"/>
    </source>
</evidence>
<dbReference type="PRINTS" id="PR00376">
    <property type="entry name" value="IL1BCENZYME"/>
</dbReference>
<dbReference type="PROSITE" id="PS50208">
    <property type="entry name" value="CASPASE_P20"/>
    <property type="match status" value="1"/>
</dbReference>
<dbReference type="GO" id="GO:0006508">
    <property type="term" value="P:proteolysis"/>
    <property type="evidence" value="ECO:0007669"/>
    <property type="project" value="InterPro"/>
</dbReference>
<dbReference type="PROSITE" id="PS01121">
    <property type="entry name" value="CASPASE_HIS"/>
    <property type="match status" value="1"/>
</dbReference>
<reference evidence="5" key="1">
    <citation type="submission" date="2025-08" db="UniProtKB">
        <authorList>
            <consortium name="RefSeq"/>
        </authorList>
    </citation>
    <scope>IDENTIFICATION</scope>
    <source>
        <tissue evidence="5">Gonad</tissue>
    </source>
</reference>
<dbReference type="GO" id="GO:0005737">
    <property type="term" value="C:cytoplasm"/>
    <property type="evidence" value="ECO:0007669"/>
    <property type="project" value="TreeGrafter"/>
</dbReference>
<gene>
    <name evidence="5" type="primary">LOC109464410</name>
</gene>
<dbReference type="PANTHER" id="PTHR10454">
    <property type="entry name" value="CASPASE"/>
    <property type="match status" value="1"/>
</dbReference>
<dbReference type="SUPFAM" id="SSF52129">
    <property type="entry name" value="Caspase-like"/>
    <property type="match status" value="1"/>
</dbReference>
<dbReference type="InterPro" id="IPR029030">
    <property type="entry name" value="Caspase-like_dom_sf"/>
</dbReference>
<protein>
    <submittedName>
        <fullName evidence="5">Caspase-8-like</fullName>
    </submittedName>
</protein>
<dbReference type="GO" id="GO:0006915">
    <property type="term" value="P:apoptotic process"/>
    <property type="evidence" value="ECO:0007669"/>
    <property type="project" value="TreeGrafter"/>
</dbReference>
<dbReference type="GO" id="GO:0043525">
    <property type="term" value="P:positive regulation of neuron apoptotic process"/>
    <property type="evidence" value="ECO:0007669"/>
    <property type="project" value="TreeGrafter"/>
</dbReference>
<dbReference type="Proteomes" id="UP000515135">
    <property type="component" value="Unplaced"/>
</dbReference>
<evidence type="ECO:0000256" key="1">
    <source>
        <dbReference type="ARBA" id="ARBA00010134"/>
    </source>
</evidence>
<dbReference type="InterPro" id="IPR012677">
    <property type="entry name" value="Nucleotide-bd_a/b_plait_sf"/>
</dbReference>
<organism evidence="4 5">
    <name type="scientific">Branchiostoma belcheri</name>
    <name type="common">Amphioxus</name>
    <dbReference type="NCBI Taxonomy" id="7741"/>
    <lineage>
        <taxon>Eukaryota</taxon>
        <taxon>Metazoa</taxon>
        <taxon>Chordata</taxon>
        <taxon>Cephalochordata</taxon>
        <taxon>Leptocardii</taxon>
        <taxon>Amphioxiformes</taxon>
        <taxon>Branchiostomatidae</taxon>
        <taxon>Branchiostoma</taxon>
    </lineage>
</organism>
<dbReference type="InterPro" id="IPR015917">
    <property type="entry name" value="Pept_C14A"/>
</dbReference>
<keyword evidence="4" id="KW-1185">Reference proteome</keyword>
<dbReference type="InterPro" id="IPR016129">
    <property type="entry name" value="Caspase_his_AS"/>
</dbReference>